<organism evidence="1 2">
    <name type="scientific">Nemania bipapillata</name>
    <dbReference type="NCBI Taxonomy" id="110536"/>
    <lineage>
        <taxon>Eukaryota</taxon>
        <taxon>Fungi</taxon>
        <taxon>Dikarya</taxon>
        <taxon>Ascomycota</taxon>
        <taxon>Pezizomycotina</taxon>
        <taxon>Sordariomycetes</taxon>
        <taxon>Xylariomycetidae</taxon>
        <taxon>Xylariales</taxon>
        <taxon>Xylariaceae</taxon>
        <taxon>Nemania</taxon>
    </lineage>
</organism>
<proteinExistence type="predicted"/>
<reference evidence="1" key="1">
    <citation type="submission" date="2022-11" db="EMBL/GenBank/DDBJ databases">
        <title>Genome Sequence of Nemania bipapillata.</title>
        <authorList>
            <person name="Buettner E."/>
        </authorList>
    </citation>
    <scope>NUCLEOTIDE SEQUENCE</scope>
    <source>
        <strain evidence="1">CP14</strain>
    </source>
</reference>
<evidence type="ECO:0000313" key="2">
    <source>
        <dbReference type="Proteomes" id="UP001153334"/>
    </source>
</evidence>
<protein>
    <submittedName>
        <fullName evidence="1">Uncharacterized protein</fullName>
    </submittedName>
</protein>
<keyword evidence="2" id="KW-1185">Reference proteome</keyword>
<gene>
    <name evidence="1" type="ORF">ONZ43_g2018</name>
</gene>
<name>A0ACC2J2Y1_9PEZI</name>
<accession>A0ACC2J2Y1</accession>
<comment type="caution">
    <text evidence="1">The sequence shown here is derived from an EMBL/GenBank/DDBJ whole genome shotgun (WGS) entry which is preliminary data.</text>
</comment>
<evidence type="ECO:0000313" key="1">
    <source>
        <dbReference type="EMBL" id="KAJ8121558.1"/>
    </source>
</evidence>
<dbReference type="EMBL" id="JAPESX010000390">
    <property type="protein sequence ID" value="KAJ8121558.1"/>
    <property type="molecule type" value="Genomic_DNA"/>
</dbReference>
<sequence length="808" mass="92538">MIGTLQNQIRKGKATSTSQRQFLPINKLDEILTRNTIDGAVKELACDPQDHIKLVDTIYNEGKKVFAMLIYNDCQDLITKFRKLGFLDSQLPLREVDVEKIEDTVRIHRLVEDAQWVFCPYIFPERMWECHRELNEKVILPIINAEQIGAGAYGDVEKISIPSCQQNIIVTKEDVVQFVRKQLRNKYMTEEFKREETCLRMLNQLKHPNIIPLFGSYTYQGRDNFLFPYIEMSLDRFLRSESRYGDFQWDLTFYSALAGLASALSKTHCLHLDQVTHDIKFDGIGYHHDLRPSNVLVSTDTFILADFGLGSLKWADALSHTPFKHVSGDYVAPECTNANEEGQEVGRSIDVWALGCLISEVVTYMLRGKEGLEVFRNKRLTPARLARWKDSSFYQPSGHVKPEVLDWMGNLRGSNSQPDLVPQLLEISRQALTFKVTERPTMEALYQRLIRLSMQKHFQSIQSIFPRVLEIVGSSDQHSLRSLRYAKDRFDAWGMAALADNNVSDFKREEAVAIMKRIFEELQPRAEINGMGDESLIFHGIQGLWDLLPDTLRRSADNQWEMAMDDIEPSQEKRHSQLIAHDDSSTGRVLTDANSLESEFEEAARIFKGSVYDSIPWDKLLQVTSSQSVYDITDEIQNKQLACNGLRNLTKIQPYLNHLEGYAAVVYGIVHGNQQILALLWGPVALLLEWATLRENALDSLVNAIANVGNALPDFQAPPIFDKSTIVPEIALLLFKDLLGFYREALEVFTHPNIGIEHIKQEHEFRRNALESFKEQKRESRRQEFSRLRTSFNPRNYGNTLIESTGGG</sequence>
<dbReference type="Proteomes" id="UP001153334">
    <property type="component" value="Unassembled WGS sequence"/>
</dbReference>